<accession>A0A5N6AS71</accession>
<proteinExistence type="predicted"/>
<dbReference type="EMBL" id="VDLY02000001">
    <property type="protein sequence ID" value="KAB8170946.1"/>
    <property type="molecule type" value="Genomic_DNA"/>
</dbReference>
<dbReference type="OrthoDB" id="4301792at2"/>
<dbReference type="Proteomes" id="UP000314251">
    <property type="component" value="Unassembled WGS sequence"/>
</dbReference>
<keyword evidence="2" id="KW-1185">Reference proteome</keyword>
<sequence length="156" mass="16761">MLLPAGLAAAIVLTSCGGEESSGGVVEGDGWRGTLLRASVGSLRLSDGSVVDADPRIPERSDVERFEEALPPTEVFTGVPDAPETIQLDESYVRQYSELVAGEERRLLVQGICDPEGFPEWETRWLEVMDGGSCFWNASMDLASGEILGFIFHGVG</sequence>
<protein>
    <submittedName>
        <fullName evidence="1">Uncharacterized protein</fullName>
    </submittedName>
</protein>
<evidence type="ECO:0000313" key="1">
    <source>
        <dbReference type="EMBL" id="KAB8170946.1"/>
    </source>
</evidence>
<reference evidence="1" key="1">
    <citation type="submission" date="2019-10" db="EMBL/GenBank/DDBJ databases">
        <title>Nonomuraea sp. nov., isolated from Phyllanthus amarus.</title>
        <authorList>
            <person name="Klykleung N."/>
            <person name="Tanasupawat S."/>
        </authorList>
    </citation>
    <scope>NUCLEOTIDE SEQUENCE [LARGE SCALE GENOMIC DNA]</scope>
    <source>
        <strain evidence="1">3MP-10</strain>
    </source>
</reference>
<dbReference type="RefSeq" id="WP_139665633.1">
    <property type="nucleotide sequence ID" value="NZ_VDLY02000001.1"/>
</dbReference>
<comment type="caution">
    <text evidence="1">The sequence shown here is derived from an EMBL/GenBank/DDBJ whole genome shotgun (WGS) entry which is preliminary data.</text>
</comment>
<dbReference type="AlphaFoldDB" id="A0A5N6AS71"/>
<gene>
    <name evidence="1" type="ORF">FH607_000960</name>
</gene>
<name>A0A5N6AS71_9ACTN</name>
<organism evidence="1 2">
    <name type="scientific">Streptomyces mimosae</name>
    <dbReference type="NCBI Taxonomy" id="2586635"/>
    <lineage>
        <taxon>Bacteria</taxon>
        <taxon>Bacillati</taxon>
        <taxon>Actinomycetota</taxon>
        <taxon>Actinomycetes</taxon>
        <taxon>Kitasatosporales</taxon>
        <taxon>Streptomycetaceae</taxon>
        <taxon>Streptomyces</taxon>
    </lineage>
</organism>
<evidence type="ECO:0000313" key="2">
    <source>
        <dbReference type="Proteomes" id="UP000314251"/>
    </source>
</evidence>